<dbReference type="PANTHER" id="PTHR43302:SF5">
    <property type="entry name" value="TRANSPORTER ARSB-RELATED"/>
    <property type="match status" value="1"/>
</dbReference>
<evidence type="ECO:0000259" key="8">
    <source>
        <dbReference type="Pfam" id="PF03600"/>
    </source>
</evidence>
<accession>A0A1I3DG74</accession>
<evidence type="ECO:0000313" key="10">
    <source>
        <dbReference type="Proteomes" id="UP000183639"/>
    </source>
</evidence>
<feature type="transmembrane region" description="Helical" evidence="7">
    <location>
        <begin position="283"/>
        <end position="306"/>
    </location>
</feature>
<dbReference type="InterPro" id="IPR004680">
    <property type="entry name" value="Cit_transptr-like_dom"/>
</dbReference>
<reference evidence="9 10" key="1">
    <citation type="submission" date="2016-10" db="EMBL/GenBank/DDBJ databases">
        <authorList>
            <person name="de Groot N.N."/>
        </authorList>
    </citation>
    <scope>NUCLEOTIDE SEQUENCE [LARGE SCALE GENOMIC DNA]</scope>
    <source>
        <strain evidence="9 10">Z108</strain>
    </source>
</reference>
<protein>
    <submittedName>
        <fullName evidence="9">Transporter, YbiR family</fullName>
    </submittedName>
</protein>
<dbReference type="GO" id="GO:0005886">
    <property type="term" value="C:plasma membrane"/>
    <property type="evidence" value="ECO:0007669"/>
    <property type="project" value="UniProtKB-SubCell"/>
</dbReference>
<feature type="transmembrane region" description="Helical" evidence="7">
    <location>
        <begin position="85"/>
        <end position="115"/>
    </location>
</feature>
<dbReference type="PANTHER" id="PTHR43302">
    <property type="entry name" value="TRANSPORTER ARSB-RELATED"/>
    <property type="match status" value="1"/>
</dbReference>
<evidence type="ECO:0000313" key="9">
    <source>
        <dbReference type="EMBL" id="SFH85734.1"/>
    </source>
</evidence>
<keyword evidence="4 7" id="KW-0812">Transmembrane</keyword>
<dbReference type="Pfam" id="PF03600">
    <property type="entry name" value="CitMHS"/>
    <property type="match status" value="1"/>
</dbReference>
<comment type="subcellular location">
    <subcellularLocation>
        <location evidence="1">Cell membrane</location>
        <topology evidence="1">Multi-pass membrane protein</topology>
    </subcellularLocation>
</comment>
<feature type="transmembrane region" description="Helical" evidence="7">
    <location>
        <begin position="205"/>
        <end position="238"/>
    </location>
</feature>
<sequence>MSVTSCRQYLRHNPDLAAALVFALAASCFVPFSPAALLGSINLPLLGLLFCLMSIVAGLRQSGLFAALYQHLFQGETSSRTLGRFFIFSCFFSSMLITNDVALIIFVPLAILALTEVRAIRLLMPVVIWQTIAANMGSMLTPIGNPQNLFIYSYYELSLADFLSITFPVVLISGGIIYLATCFLQDKPVNIAAQSGKRLSWHRILPLLLLFVLCLLNVLRIMPFFALMLIVVPAIALLDRKLFYEVDYKLLLLFTFLFIGVGSLARIPYLQEGPAALLTGHEFLVSLLLSQVISNVPATVMLAQYTTASAPLLLGVNIGGLGTIIASMASVISFKAYQGTRFHKTGPYLSLFTLANLGLLAILLVYYYLCL</sequence>
<evidence type="ECO:0000256" key="6">
    <source>
        <dbReference type="ARBA" id="ARBA00023136"/>
    </source>
</evidence>
<dbReference type="EMBL" id="FOQK01000006">
    <property type="protein sequence ID" value="SFH85734.1"/>
    <property type="molecule type" value="Genomic_DNA"/>
</dbReference>
<dbReference type="RefSeq" id="WP_082336168.1">
    <property type="nucleotide sequence ID" value="NZ_FOQK01000006.1"/>
</dbReference>
<keyword evidence="6 7" id="KW-0472">Membrane</keyword>
<dbReference type="PROSITE" id="PS51257">
    <property type="entry name" value="PROKAR_LIPOPROTEIN"/>
    <property type="match status" value="1"/>
</dbReference>
<feature type="transmembrane region" description="Helical" evidence="7">
    <location>
        <begin position="346"/>
        <end position="369"/>
    </location>
</feature>
<evidence type="ECO:0000256" key="3">
    <source>
        <dbReference type="ARBA" id="ARBA00022475"/>
    </source>
</evidence>
<dbReference type="Proteomes" id="UP000183639">
    <property type="component" value="Unassembled WGS sequence"/>
</dbReference>
<keyword evidence="3" id="KW-1003">Cell membrane</keyword>
<evidence type="ECO:0000256" key="1">
    <source>
        <dbReference type="ARBA" id="ARBA00004651"/>
    </source>
</evidence>
<evidence type="ECO:0000256" key="2">
    <source>
        <dbReference type="ARBA" id="ARBA00022448"/>
    </source>
</evidence>
<evidence type="ECO:0000256" key="5">
    <source>
        <dbReference type="ARBA" id="ARBA00022989"/>
    </source>
</evidence>
<feature type="transmembrane region" description="Helical" evidence="7">
    <location>
        <begin position="45"/>
        <end position="65"/>
    </location>
</feature>
<name>A0A1I3DG74_SELRU</name>
<evidence type="ECO:0000256" key="4">
    <source>
        <dbReference type="ARBA" id="ARBA00022692"/>
    </source>
</evidence>
<evidence type="ECO:0000256" key="7">
    <source>
        <dbReference type="SAM" id="Phobius"/>
    </source>
</evidence>
<feature type="transmembrane region" description="Helical" evidence="7">
    <location>
        <begin position="312"/>
        <end position="334"/>
    </location>
</feature>
<dbReference type="GO" id="GO:0055085">
    <property type="term" value="P:transmembrane transport"/>
    <property type="evidence" value="ECO:0007669"/>
    <property type="project" value="InterPro"/>
</dbReference>
<keyword evidence="5 7" id="KW-1133">Transmembrane helix</keyword>
<organism evidence="9 10">
    <name type="scientific">Selenomonas ruminantium</name>
    <dbReference type="NCBI Taxonomy" id="971"/>
    <lineage>
        <taxon>Bacteria</taxon>
        <taxon>Bacillati</taxon>
        <taxon>Bacillota</taxon>
        <taxon>Negativicutes</taxon>
        <taxon>Selenomonadales</taxon>
        <taxon>Selenomonadaceae</taxon>
        <taxon>Selenomonas</taxon>
    </lineage>
</organism>
<proteinExistence type="predicted"/>
<keyword evidence="2" id="KW-0813">Transport</keyword>
<feature type="transmembrane region" description="Helical" evidence="7">
    <location>
        <begin position="16"/>
        <end position="38"/>
    </location>
</feature>
<gene>
    <name evidence="9" type="ORF">SAMN04487861_10679</name>
</gene>
<feature type="transmembrane region" description="Helical" evidence="7">
    <location>
        <begin position="163"/>
        <end position="184"/>
    </location>
</feature>
<feature type="transmembrane region" description="Helical" evidence="7">
    <location>
        <begin position="250"/>
        <end position="271"/>
    </location>
</feature>
<dbReference type="AlphaFoldDB" id="A0A1I3DG74"/>
<dbReference type="OrthoDB" id="3177666at2"/>
<feature type="domain" description="Citrate transporter-like" evidence="8">
    <location>
        <begin position="17"/>
        <end position="317"/>
    </location>
</feature>